<evidence type="ECO:0000313" key="3">
    <source>
        <dbReference type="Proteomes" id="UP001172737"/>
    </source>
</evidence>
<dbReference type="RefSeq" id="WP_301120722.1">
    <property type="nucleotide sequence ID" value="NZ_JAUHPX010000006.1"/>
</dbReference>
<dbReference type="AlphaFoldDB" id="A0AAW7M1U4"/>
<accession>A0AAW7M1U4</accession>
<keyword evidence="3" id="KW-1185">Reference proteome</keyword>
<name>A0AAW7M1U4_9MICO</name>
<dbReference type="EMBL" id="JAUHPX010000006">
    <property type="protein sequence ID" value="MDN4488623.1"/>
    <property type="molecule type" value="Genomic_DNA"/>
</dbReference>
<evidence type="ECO:0000256" key="1">
    <source>
        <dbReference type="SAM" id="MobiDB-lite"/>
    </source>
</evidence>
<comment type="caution">
    <text evidence="2">The sequence shown here is derived from an EMBL/GenBank/DDBJ whole genome shotgun (WGS) entry which is preliminary data.</text>
</comment>
<sequence length="426" mass="47339">MPSHSHHPIDPTNDNYPDPSPSPARLASPDAAAALNEGGFRLPPGIFITAIVAATDPATRALERDRDFPRTPRHRWLLDHAMSDVEWDWRILSTADPALQVFHMAVYDPTVDEYWLPQVGQHAASLFLDAIREELDVKAITVMRAYTGDSIAGLDGYCRIPSPTDLPADPAEILVAYAEAVERMSERTRRPRLVRELCAGVAVDGFEYVAHLADIQERVLDGRGPLVRLTDHRELAGLLAEAADDPVARELECVGEWDHTTTQGLAGIARDIATACAVITDHACPDEDYPCAPRRFHFAHLKMCGRCFWCIISDQPAGDITPDHEVRMLEEIYSRRPNRRVAVDTVDYIDRHFDTRGAEYCTNPAPRTLDELATPVTTAHPTRYKRIETALAAAVAVDRLTFEDLMEANALFEDIERASNAARAGH</sequence>
<reference evidence="2" key="1">
    <citation type="submission" date="2023-06" db="EMBL/GenBank/DDBJ databases">
        <title>Sysu t00039.</title>
        <authorList>
            <person name="Gao L."/>
            <person name="Fang B.-Z."/>
            <person name="Li W.-J."/>
        </authorList>
    </citation>
    <scope>NUCLEOTIDE SEQUENCE</scope>
    <source>
        <strain evidence="2">SYSU T00039</strain>
    </source>
</reference>
<protein>
    <submittedName>
        <fullName evidence="2">Uncharacterized protein</fullName>
    </submittedName>
</protein>
<evidence type="ECO:0000313" key="2">
    <source>
        <dbReference type="EMBL" id="MDN4488623.1"/>
    </source>
</evidence>
<proteinExistence type="predicted"/>
<feature type="region of interest" description="Disordered" evidence="1">
    <location>
        <begin position="1"/>
        <end position="27"/>
    </location>
</feature>
<organism evidence="2 3">
    <name type="scientific">Demequina lignilytica</name>
    <dbReference type="NCBI Taxonomy" id="3051663"/>
    <lineage>
        <taxon>Bacteria</taxon>
        <taxon>Bacillati</taxon>
        <taxon>Actinomycetota</taxon>
        <taxon>Actinomycetes</taxon>
        <taxon>Micrococcales</taxon>
        <taxon>Demequinaceae</taxon>
        <taxon>Demequina</taxon>
    </lineage>
</organism>
<gene>
    <name evidence="2" type="ORF">QQX10_10635</name>
</gene>
<dbReference type="Proteomes" id="UP001172737">
    <property type="component" value="Unassembled WGS sequence"/>
</dbReference>